<organism evidence="2 3">
    <name type="scientific">Neisseria dumasiana</name>
    <dbReference type="NCBI Taxonomy" id="1931275"/>
    <lineage>
        <taxon>Bacteria</taxon>
        <taxon>Pseudomonadati</taxon>
        <taxon>Pseudomonadota</taxon>
        <taxon>Betaproteobacteria</taxon>
        <taxon>Neisseriales</taxon>
        <taxon>Neisseriaceae</taxon>
        <taxon>Neisseria</taxon>
    </lineage>
</organism>
<keyword evidence="1" id="KW-0472">Membrane</keyword>
<feature type="transmembrane region" description="Helical" evidence="1">
    <location>
        <begin position="68"/>
        <end position="88"/>
    </location>
</feature>
<dbReference type="EMBL" id="MTAB01000041">
    <property type="protein sequence ID" value="OSI16382.1"/>
    <property type="molecule type" value="Genomic_DNA"/>
</dbReference>
<feature type="transmembrane region" description="Helical" evidence="1">
    <location>
        <begin position="12"/>
        <end position="31"/>
    </location>
</feature>
<dbReference type="RefSeq" id="WP_054600410.1">
    <property type="nucleotide sequence ID" value="NZ_MTAB01000041.1"/>
</dbReference>
<dbReference type="Proteomes" id="UP000193303">
    <property type="component" value="Unassembled WGS sequence"/>
</dbReference>
<comment type="caution">
    <text evidence="2">The sequence shown here is derived from an EMBL/GenBank/DDBJ whole genome shotgun (WGS) entry which is preliminary data.</text>
</comment>
<accession>A0A1X3D9H9</accession>
<dbReference type="STRING" id="1931275.BV914_08515"/>
<dbReference type="OrthoDB" id="8607270at2"/>
<sequence>MAAHYLLTPRPYRTLSALTALVGTLLLWRYAASAQSIAAFAAVLLLFAGALIAIAAVILALRQRESGTAIQCLLLMLWQVGFPLVWMAKVGQQAV</sequence>
<gene>
    <name evidence="2" type="ORF">BV912_11585</name>
</gene>
<feature type="transmembrane region" description="Helical" evidence="1">
    <location>
        <begin position="37"/>
        <end position="61"/>
    </location>
</feature>
<evidence type="ECO:0000256" key="1">
    <source>
        <dbReference type="SAM" id="Phobius"/>
    </source>
</evidence>
<reference evidence="3" key="1">
    <citation type="submission" date="2017-01" db="EMBL/GenBank/DDBJ databases">
        <authorList>
            <person name="Mah S.A."/>
            <person name="Swanson W.J."/>
            <person name="Moy G.W."/>
            <person name="Vacquier V.D."/>
        </authorList>
    </citation>
    <scope>NUCLEOTIDE SEQUENCE [LARGE SCALE GENOMIC DNA]</scope>
    <source>
        <strain evidence="3">124861</strain>
    </source>
</reference>
<proteinExistence type="predicted"/>
<evidence type="ECO:0000313" key="3">
    <source>
        <dbReference type="Proteomes" id="UP000193303"/>
    </source>
</evidence>
<dbReference type="AlphaFoldDB" id="A0A1X3D9H9"/>
<protein>
    <submittedName>
        <fullName evidence="2">Uncharacterized protein</fullName>
    </submittedName>
</protein>
<evidence type="ECO:0000313" key="2">
    <source>
        <dbReference type="EMBL" id="OSI16382.1"/>
    </source>
</evidence>
<keyword evidence="1" id="KW-0812">Transmembrane</keyword>
<keyword evidence="1" id="KW-1133">Transmembrane helix</keyword>
<name>A0A1X3D9H9_9NEIS</name>